<gene>
    <name evidence="1" type="ORF">DU504_16650</name>
</gene>
<sequence>MVEGYRDDLASNQTRGYHFTEPVDVESTTFNTQRYIHRIPVNWLTATDPSYNLDTYEFYLDNRDLFPDAVERHRVKSVEFEYDQDPVPDNTRKPFRVNLVVTADEDGGAGRKAGEEWKRHSRTHYLLWLLNYDEDVYEVVRITPTDERDGLLVFIQEILPHVPSE</sequence>
<dbReference type="Proteomes" id="UP000252189">
    <property type="component" value="Unassembled WGS sequence"/>
</dbReference>
<comment type="caution">
    <text evidence="1">The sequence shown here is derived from an EMBL/GenBank/DDBJ whole genome shotgun (WGS) entry which is preliminary data.</text>
</comment>
<name>A0A368N1I0_9EURY</name>
<dbReference type="AlphaFoldDB" id="A0A368N1I0"/>
<accession>A0A368N1I0</accession>
<evidence type="ECO:0000313" key="2">
    <source>
        <dbReference type="Proteomes" id="UP000252189"/>
    </source>
</evidence>
<organism evidence="1 2">
    <name type="scientific">Haloplanus salinus</name>
    <dbReference type="NCBI Taxonomy" id="1126245"/>
    <lineage>
        <taxon>Archaea</taxon>
        <taxon>Methanobacteriati</taxon>
        <taxon>Methanobacteriota</taxon>
        <taxon>Stenosarchaea group</taxon>
        <taxon>Halobacteria</taxon>
        <taxon>Halobacteriales</taxon>
        <taxon>Haloferacaceae</taxon>
        <taxon>Haloplanus</taxon>
    </lineage>
</organism>
<dbReference type="EMBL" id="QPHM01000003">
    <property type="protein sequence ID" value="RCU44387.1"/>
    <property type="molecule type" value="Genomic_DNA"/>
</dbReference>
<dbReference type="OrthoDB" id="346089at2157"/>
<dbReference type="RefSeq" id="WP_114450559.1">
    <property type="nucleotide sequence ID" value="NZ_QPHM01000003.1"/>
</dbReference>
<evidence type="ECO:0000313" key="1">
    <source>
        <dbReference type="EMBL" id="RCU44387.1"/>
    </source>
</evidence>
<protein>
    <submittedName>
        <fullName evidence="1">Uncharacterized protein</fullName>
    </submittedName>
</protein>
<proteinExistence type="predicted"/>
<reference evidence="1 2" key="1">
    <citation type="submission" date="2018-07" db="EMBL/GenBank/DDBJ databases">
        <title>Genome sequences of Haloplanus salinus JCM 18368T.</title>
        <authorList>
            <person name="Kim Y.B."/>
            <person name="Roh S.W."/>
        </authorList>
    </citation>
    <scope>NUCLEOTIDE SEQUENCE [LARGE SCALE GENOMIC DNA]</scope>
    <source>
        <strain evidence="1 2">JCM 18368</strain>
    </source>
</reference>
<keyword evidence="2" id="KW-1185">Reference proteome</keyword>